<organism evidence="2 5">
    <name type="scientific">Enterocloster aldenensis</name>
    <dbReference type="NCBI Taxonomy" id="358742"/>
    <lineage>
        <taxon>Bacteria</taxon>
        <taxon>Bacillati</taxon>
        <taxon>Bacillota</taxon>
        <taxon>Clostridia</taxon>
        <taxon>Lachnospirales</taxon>
        <taxon>Lachnospiraceae</taxon>
        <taxon>Enterocloster</taxon>
    </lineage>
</organism>
<feature type="transmembrane region" description="Helical" evidence="1">
    <location>
        <begin position="132"/>
        <end position="154"/>
    </location>
</feature>
<comment type="caution">
    <text evidence="2">The sequence shown here is derived from an EMBL/GenBank/DDBJ whole genome shotgun (WGS) entry which is preliminary data.</text>
</comment>
<reference evidence="2" key="3">
    <citation type="submission" date="2022-01" db="EMBL/GenBank/DDBJ databases">
        <title>Collection of gut derived symbiotic bacterial strains cultured from healthy donors.</title>
        <authorList>
            <person name="Lin H."/>
            <person name="Kohout C."/>
            <person name="Waligurski E."/>
            <person name="Pamer E.G."/>
        </authorList>
    </citation>
    <scope>NUCLEOTIDE SEQUENCE</scope>
    <source>
        <strain evidence="2">DFI.6.55</strain>
    </source>
</reference>
<accession>A0AAW5BJV9</accession>
<dbReference type="Proteomes" id="UP001299608">
    <property type="component" value="Unassembled WGS sequence"/>
</dbReference>
<feature type="transmembrane region" description="Helical" evidence="1">
    <location>
        <begin position="12"/>
        <end position="30"/>
    </location>
</feature>
<evidence type="ECO:0000256" key="1">
    <source>
        <dbReference type="SAM" id="Phobius"/>
    </source>
</evidence>
<feature type="transmembrane region" description="Helical" evidence="1">
    <location>
        <begin position="81"/>
        <end position="112"/>
    </location>
</feature>
<evidence type="ECO:0000313" key="3">
    <source>
        <dbReference type="EMBL" id="NSJ49546.1"/>
    </source>
</evidence>
<evidence type="ECO:0000313" key="2">
    <source>
        <dbReference type="EMBL" id="MCG4744545.1"/>
    </source>
</evidence>
<reference evidence="3" key="2">
    <citation type="submission" date="2020-02" db="EMBL/GenBank/DDBJ databases">
        <authorList>
            <person name="Littmann E."/>
            <person name="Sorbara M."/>
        </authorList>
    </citation>
    <scope>NUCLEOTIDE SEQUENCE</scope>
    <source>
        <strain evidence="3">MSK.1.17</strain>
    </source>
</reference>
<keyword evidence="4" id="KW-1185">Reference proteome</keyword>
<dbReference type="EMBL" id="JAKNGE010000004">
    <property type="protein sequence ID" value="MCG4744545.1"/>
    <property type="molecule type" value="Genomic_DNA"/>
</dbReference>
<dbReference type="EMBL" id="JAAITT010000016">
    <property type="protein sequence ID" value="NSJ49546.1"/>
    <property type="molecule type" value="Genomic_DNA"/>
</dbReference>
<keyword evidence="1" id="KW-1133">Transmembrane helix</keyword>
<evidence type="ECO:0000313" key="5">
    <source>
        <dbReference type="Proteomes" id="UP001299608"/>
    </source>
</evidence>
<dbReference type="RefSeq" id="WP_117559992.1">
    <property type="nucleotide sequence ID" value="NZ_CAXTHN010000018.1"/>
</dbReference>
<dbReference type="AlphaFoldDB" id="A0AAW5BJV9"/>
<proteinExistence type="predicted"/>
<name>A0AAW5BJV9_9FIRM</name>
<evidence type="ECO:0000313" key="4">
    <source>
        <dbReference type="Proteomes" id="UP000669239"/>
    </source>
</evidence>
<dbReference type="Proteomes" id="UP000669239">
    <property type="component" value="Unassembled WGS sequence"/>
</dbReference>
<gene>
    <name evidence="3" type="ORF">G5B36_12675</name>
    <name evidence="2" type="ORF">L0N08_03875</name>
</gene>
<reference evidence="3 4" key="1">
    <citation type="journal article" date="2020" name="Cell Host Microbe">
        <title>Functional and Genomic Variation between Human-Derived Isolates of Lachnospiraceae Reveals Inter- and Intra-Species Diversity.</title>
        <authorList>
            <person name="Sorbara M.T."/>
            <person name="Littmann E.R."/>
            <person name="Fontana E."/>
            <person name="Moody T.U."/>
            <person name="Kohout C.E."/>
            <person name="Gjonbalaj M."/>
            <person name="Eaton V."/>
            <person name="Seok R."/>
            <person name="Leiner I.M."/>
            <person name="Pamer E.G."/>
        </authorList>
    </citation>
    <scope>NUCLEOTIDE SEQUENCE [LARGE SCALE GENOMIC DNA]</scope>
    <source>
        <strain evidence="3 4">MSK.1.17</strain>
    </source>
</reference>
<keyword evidence="1" id="KW-0472">Membrane</keyword>
<keyword evidence="1" id="KW-0812">Transmembrane</keyword>
<protein>
    <submittedName>
        <fullName evidence="2">Uncharacterized protein</fullName>
    </submittedName>
</protein>
<sequence length="160" mass="17913">MKNLKKYKNSIWRVPLVAVIAGFLYTPIYVRIVIQFGVIEPGVIDSRVSLMTSLGILAAVLILGGMLLLRKQSRKEIFISAAVVSAYGLILPLIQVLIGATTGPTAVVFMYLGQPLEWTGFFSELSFYLKEHFEISISAIGWLRFLVPFLFVLFGRRRGE</sequence>
<feature type="transmembrane region" description="Helical" evidence="1">
    <location>
        <begin position="50"/>
        <end position="69"/>
    </location>
</feature>